<dbReference type="GO" id="GO:0004252">
    <property type="term" value="F:serine-type endopeptidase activity"/>
    <property type="evidence" value="ECO:0007669"/>
    <property type="project" value="InterPro"/>
</dbReference>
<evidence type="ECO:0000259" key="3">
    <source>
        <dbReference type="Pfam" id="PF02129"/>
    </source>
</evidence>
<dbReference type="RefSeq" id="WP_131958452.1">
    <property type="nucleotide sequence ID" value="NZ_SMFL01000004.1"/>
</dbReference>
<dbReference type="GO" id="GO:0052689">
    <property type="term" value="F:carboxylic ester hydrolase activity"/>
    <property type="evidence" value="ECO:0007669"/>
    <property type="project" value="TreeGrafter"/>
</dbReference>
<keyword evidence="5" id="KW-1185">Reference proteome</keyword>
<dbReference type="InterPro" id="IPR002471">
    <property type="entry name" value="Pept_S9_AS"/>
</dbReference>
<dbReference type="Proteomes" id="UP000294850">
    <property type="component" value="Unassembled WGS sequence"/>
</dbReference>
<reference evidence="4 5" key="1">
    <citation type="submission" date="2019-03" db="EMBL/GenBank/DDBJ databases">
        <title>Dyadobacter AR-3-6 sp. nov., isolated from arctic soil.</title>
        <authorList>
            <person name="Chaudhary D.K."/>
        </authorList>
    </citation>
    <scope>NUCLEOTIDE SEQUENCE [LARGE SCALE GENOMIC DNA]</scope>
    <source>
        <strain evidence="4 5">AR-3-6</strain>
    </source>
</reference>
<dbReference type="AlphaFoldDB" id="A0A4R5DM42"/>
<evidence type="ECO:0000313" key="5">
    <source>
        <dbReference type="Proteomes" id="UP000294850"/>
    </source>
</evidence>
<name>A0A4R5DM42_9BACT</name>
<gene>
    <name evidence="4" type="ORF">E0F88_11735</name>
</gene>
<evidence type="ECO:0000256" key="2">
    <source>
        <dbReference type="SAM" id="SignalP"/>
    </source>
</evidence>
<dbReference type="EMBL" id="SMFL01000004">
    <property type="protein sequence ID" value="TDE15189.1"/>
    <property type="molecule type" value="Genomic_DNA"/>
</dbReference>
<dbReference type="InterPro" id="IPR029058">
    <property type="entry name" value="AB_hydrolase_fold"/>
</dbReference>
<evidence type="ECO:0000256" key="1">
    <source>
        <dbReference type="ARBA" id="ARBA00022801"/>
    </source>
</evidence>
<comment type="caution">
    <text evidence="4">The sequence shown here is derived from an EMBL/GenBank/DDBJ whole genome shotgun (WGS) entry which is preliminary data.</text>
</comment>
<feature type="signal peptide" evidence="2">
    <location>
        <begin position="1"/>
        <end position="19"/>
    </location>
</feature>
<proteinExistence type="predicted"/>
<dbReference type="PANTHER" id="PTHR43265:SF1">
    <property type="entry name" value="ESTERASE ESTD"/>
    <property type="match status" value="1"/>
</dbReference>
<dbReference type="Pfam" id="PF02129">
    <property type="entry name" value="Peptidase_S15"/>
    <property type="match status" value="1"/>
</dbReference>
<dbReference type="InterPro" id="IPR053145">
    <property type="entry name" value="AB_hydrolase_Est10"/>
</dbReference>
<protein>
    <submittedName>
        <fullName evidence="4">Alpha/beta hydrolase</fullName>
    </submittedName>
</protein>
<accession>A0A4R5DM42</accession>
<evidence type="ECO:0000313" key="4">
    <source>
        <dbReference type="EMBL" id="TDE15189.1"/>
    </source>
</evidence>
<keyword evidence="1 4" id="KW-0378">Hydrolase</keyword>
<sequence length="467" mass="50841">MKNLSIVMFFALSTLALRAQDVAGQWNGILKVQGMQLRIVFNITRSDKGYVSTLDSPDQKATGIPVTTTSFENQVLKLTIANAGISYEGTMDKTNVIVGTFKQGGQAIALNLSSKMPDKEKISRPQEPIKPYPYYSEDVTFENRIDNIVLAGTLTLPKEGGSNFPAVILISGSGPQNRDEELLSHKPFLVLSDHLTKSGIAVLRFDDRGTAMSKGNFQTATTRDLARDVQAAVSYLLTRKEIDKAKIGLAGHSEGGIIAPMVASESKDVSFIVMLAGTGIPGDQLLLLQQELIGRASGLSEQSLAAAKNVNKAAYDIVGKSSDSEKLKTDLTTFMNKQVVDNPEWSKSSGLSQEQFVSLQVKELTKPWMIYFIKYDPAPALQNIKCPVLAVNGEKDLQVPSKENLSAIKAALEKAGNKKVTIKELVGLNHLFQECKTGSPSEYAVLEQTFSPVALNEVSEWILRTVK</sequence>
<dbReference type="SUPFAM" id="SSF53474">
    <property type="entry name" value="alpha/beta-Hydrolases"/>
    <property type="match status" value="1"/>
</dbReference>
<feature type="domain" description="Xaa-Pro dipeptidyl-peptidase-like" evidence="3">
    <location>
        <begin position="146"/>
        <end position="405"/>
    </location>
</feature>
<dbReference type="GO" id="GO:0006508">
    <property type="term" value="P:proteolysis"/>
    <property type="evidence" value="ECO:0007669"/>
    <property type="project" value="InterPro"/>
</dbReference>
<organism evidence="4 5">
    <name type="scientific">Dyadobacter psychrotolerans</name>
    <dbReference type="NCBI Taxonomy" id="2541721"/>
    <lineage>
        <taxon>Bacteria</taxon>
        <taxon>Pseudomonadati</taxon>
        <taxon>Bacteroidota</taxon>
        <taxon>Cytophagia</taxon>
        <taxon>Cytophagales</taxon>
        <taxon>Spirosomataceae</taxon>
        <taxon>Dyadobacter</taxon>
    </lineage>
</organism>
<dbReference type="PANTHER" id="PTHR43265">
    <property type="entry name" value="ESTERASE ESTD"/>
    <property type="match status" value="1"/>
</dbReference>
<dbReference type="OrthoDB" id="9809549at2"/>
<keyword evidence="2" id="KW-0732">Signal</keyword>
<dbReference type="PROSITE" id="PS00708">
    <property type="entry name" value="PRO_ENDOPEP_SER"/>
    <property type="match status" value="1"/>
</dbReference>
<dbReference type="InterPro" id="IPR000383">
    <property type="entry name" value="Xaa-Pro-like_dom"/>
</dbReference>
<feature type="chain" id="PRO_5020353173" evidence="2">
    <location>
        <begin position="20"/>
        <end position="467"/>
    </location>
</feature>
<dbReference type="Gene3D" id="3.40.50.1820">
    <property type="entry name" value="alpha/beta hydrolase"/>
    <property type="match status" value="1"/>
</dbReference>